<dbReference type="InterPro" id="IPR030395">
    <property type="entry name" value="GP_PDE_dom"/>
</dbReference>
<dbReference type="EMBL" id="QWEZ01000001">
    <property type="protein sequence ID" value="RRJ84693.1"/>
    <property type="molecule type" value="Genomic_DNA"/>
</dbReference>
<comment type="caution">
    <text evidence="2">The sequence shown here is derived from an EMBL/GenBank/DDBJ whole genome shotgun (WGS) entry which is preliminary data.</text>
</comment>
<dbReference type="PANTHER" id="PTHR46211">
    <property type="entry name" value="GLYCEROPHOSPHORYL DIESTER PHOSPHODIESTERASE"/>
    <property type="match status" value="1"/>
</dbReference>
<dbReference type="Proteomes" id="UP000280792">
    <property type="component" value="Unassembled WGS sequence"/>
</dbReference>
<dbReference type="Gene3D" id="3.20.20.190">
    <property type="entry name" value="Phosphatidylinositol (PI) phosphodiesterase"/>
    <property type="match status" value="1"/>
</dbReference>
<dbReference type="InterPro" id="IPR017946">
    <property type="entry name" value="PLC-like_Pdiesterase_TIM-brl"/>
</dbReference>
<keyword evidence="3" id="KW-1185">Reference proteome</keyword>
<dbReference type="GO" id="GO:0006629">
    <property type="term" value="P:lipid metabolic process"/>
    <property type="evidence" value="ECO:0007669"/>
    <property type="project" value="InterPro"/>
</dbReference>
<proteinExistence type="predicted"/>
<feature type="domain" description="GP-PDE" evidence="1">
    <location>
        <begin position="45"/>
        <end position="283"/>
    </location>
</feature>
<reference evidence="2 3" key="2">
    <citation type="submission" date="2018-12" db="EMBL/GenBank/DDBJ databases">
        <title>Simiduia agarivorans gen. nov., sp. nov., a marine, agarolytic bacterium isolated from shallow coastal water from Keelung, Taiwan.</title>
        <authorList>
            <person name="Shieh W.Y."/>
        </authorList>
    </citation>
    <scope>NUCLEOTIDE SEQUENCE [LARGE SCALE GENOMIC DNA]</scope>
    <source>
        <strain evidence="2 3">GTF-13</strain>
    </source>
</reference>
<organism evidence="2 3">
    <name type="scientific">Aestuariirhabdus litorea</name>
    <dbReference type="NCBI Taxonomy" id="2528527"/>
    <lineage>
        <taxon>Bacteria</taxon>
        <taxon>Pseudomonadati</taxon>
        <taxon>Pseudomonadota</taxon>
        <taxon>Gammaproteobacteria</taxon>
        <taxon>Oceanospirillales</taxon>
        <taxon>Aestuariirhabdaceae</taxon>
        <taxon>Aestuariirhabdus</taxon>
    </lineage>
</organism>
<dbReference type="Pfam" id="PF03009">
    <property type="entry name" value="GDPD"/>
    <property type="match status" value="1"/>
</dbReference>
<sequence>MINVAFFYGQLLPWQQSWIEYHPMDASGLHCSLGRLRKDNSMYLDRVIGHRGCAGLAPENSEAALRLAASLGVKAVEVDVALTREGMLPIFHDNSLSRCTNGRGSIRDADWNYLAALDNGSWFDRRFAGSRILQLDQLLALTTELGLMLNLELKVHDTEAEALASAVAERMEKRDEKNDNGLVVSSFSHAALEAYHRLQPRHAIGYLFEGIPSDWQSLAESVGAATIHADASRITEADVARVKTQGYPLFLYTLNQRRQFDRWITAGVDGVFTDYPDRFLGREH</sequence>
<reference evidence="2 3" key="1">
    <citation type="submission" date="2018-08" db="EMBL/GenBank/DDBJ databases">
        <authorList>
            <person name="Khan S.A."/>
        </authorList>
    </citation>
    <scope>NUCLEOTIDE SEQUENCE [LARGE SCALE GENOMIC DNA]</scope>
    <source>
        <strain evidence="2 3">GTF-13</strain>
    </source>
</reference>
<dbReference type="RefSeq" id="WP_125015123.1">
    <property type="nucleotide sequence ID" value="NZ_QWEZ01000001.1"/>
</dbReference>
<name>A0A3P3VVA7_9GAMM</name>
<dbReference type="GO" id="GO:0008081">
    <property type="term" value="F:phosphoric diester hydrolase activity"/>
    <property type="evidence" value="ECO:0007669"/>
    <property type="project" value="InterPro"/>
</dbReference>
<accession>A0A3P3VVA7</accession>
<evidence type="ECO:0000313" key="2">
    <source>
        <dbReference type="EMBL" id="RRJ84693.1"/>
    </source>
</evidence>
<gene>
    <name evidence="2" type="ORF">D0544_06215</name>
</gene>
<dbReference type="PANTHER" id="PTHR46211:SF1">
    <property type="entry name" value="GLYCEROPHOSPHODIESTER PHOSPHODIESTERASE, CYTOPLASMIC"/>
    <property type="match status" value="1"/>
</dbReference>
<evidence type="ECO:0000313" key="3">
    <source>
        <dbReference type="Proteomes" id="UP000280792"/>
    </source>
</evidence>
<evidence type="ECO:0000259" key="1">
    <source>
        <dbReference type="PROSITE" id="PS51704"/>
    </source>
</evidence>
<dbReference type="SUPFAM" id="SSF51695">
    <property type="entry name" value="PLC-like phosphodiesterases"/>
    <property type="match status" value="1"/>
</dbReference>
<dbReference type="PROSITE" id="PS51704">
    <property type="entry name" value="GP_PDE"/>
    <property type="match status" value="1"/>
</dbReference>
<protein>
    <submittedName>
        <fullName evidence="2">Glycerophosphoryl diester phosphodiesterase</fullName>
    </submittedName>
</protein>
<dbReference type="AlphaFoldDB" id="A0A3P3VVA7"/>